<protein>
    <recommendedName>
        <fullName evidence="3 7">Glycerol-3-phosphate dehydrogenase</fullName>
        <ecNumber evidence="3 7">1.1.5.3</ecNumber>
    </recommendedName>
</protein>
<feature type="domain" description="FAD dependent oxidoreductase" evidence="10">
    <location>
        <begin position="73"/>
        <end position="440"/>
    </location>
</feature>
<evidence type="ECO:0000256" key="7">
    <source>
        <dbReference type="RuleBase" id="RU361217"/>
    </source>
</evidence>
<feature type="transmembrane region" description="Helical" evidence="9">
    <location>
        <begin position="635"/>
        <end position="657"/>
    </location>
</feature>
<evidence type="ECO:0000256" key="5">
    <source>
        <dbReference type="ARBA" id="ARBA00022827"/>
    </source>
</evidence>
<evidence type="ECO:0000256" key="9">
    <source>
        <dbReference type="SAM" id="Phobius"/>
    </source>
</evidence>
<dbReference type="PROSITE" id="PS00977">
    <property type="entry name" value="FAD_G3PDH_1"/>
    <property type="match status" value="1"/>
</dbReference>
<dbReference type="EC" id="1.1.5.3" evidence="3 7"/>
<feature type="region of interest" description="Disordered" evidence="8">
    <location>
        <begin position="670"/>
        <end position="691"/>
    </location>
</feature>
<dbReference type="Gene3D" id="1.10.8.870">
    <property type="entry name" value="Alpha-glycerophosphate oxidase, cap domain"/>
    <property type="match status" value="1"/>
</dbReference>
<dbReference type="OrthoDB" id="264015at2759"/>
<evidence type="ECO:0000256" key="8">
    <source>
        <dbReference type="SAM" id="MobiDB-lite"/>
    </source>
</evidence>
<dbReference type="InterPro" id="IPR000447">
    <property type="entry name" value="G3P_DH_FAD-dep"/>
</dbReference>
<dbReference type="PANTHER" id="PTHR11985">
    <property type="entry name" value="GLYCEROL-3-PHOSPHATE DEHYDROGENASE"/>
    <property type="match status" value="1"/>
</dbReference>
<keyword evidence="5" id="KW-0274">FAD</keyword>
<comment type="similarity">
    <text evidence="2 7">Belongs to the FAD-dependent glycerol-3-phosphate dehydrogenase family.</text>
</comment>
<comment type="catalytic activity">
    <reaction evidence="7">
        <text>a quinone + sn-glycerol 3-phosphate = dihydroxyacetone phosphate + a quinol</text>
        <dbReference type="Rhea" id="RHEA:18977"/>
        <dbReference type="ChEBI" id="CHEBI:24646"/>
        <dbReference type="ChEBI" id="CHEBI:57597"/>
        <dbReference type="ChEBI" id="CHEBI:57642"/>
        <dbReference type="ChEBI" id="CHEBI:132124"/>
        <dbReference type="EC" id="1.1.5.3"/>
    </reaction>
</comment>
<accession>A0A8H5FGE4</accession>
<evidence type="ECO:0000256" key="6">
    <source>
        <dbReference type="ARBA" id="ARBA00023002"/>
    </source>
</evidence>
<keyword evidence="4 7" id="KW-0285">Flavoprotein</keyword>
<dbReference type="Pfam" id="PF16901">
    <property type="entry name" value="DAO_C"/>
    <property type="match status" value="1"/>
</dbReference>
<dbReference type="PRINTS" id="PR01001">
    <property type="entry name" value="FADG3PDH"/>
</dbReference>
<evidence type="ECO:0000259" key="11">
    <source>
        <dbReference type="Pfam" id="PF16901"/>
    </source>
</evidence>
<sequence>MYRVRNILTLRNIALSTGTTALVVGGGGYAYLNSGPVFEPSTLENRRPPPPWTPPTRATNLAKLAQSSSDEFDLLIVGGGATGAGVALDAASRGLKVALVERDDFSAGTSSKSTKLVHGGVRYLQKAVFELDYEQWKLVKEALHERRVFLETAPYLSSMLPIMLPIYNWYQIPYYYAGCKLYDALSSSPSNKTQHTQSSYLMSRSRALETFPMLKQQGLVGAVVYYDGQHNDSRMNIALVMTAVREGAVVANYCEVTSLEKDQQTGKVNGAIVRDTLTGNSFTVKAKGVINATGPFSDSLLKMDNPNHEGIVQASSGVHITLPNYYSPRKMGLLDPSTSDGRVIFFLPWQGFTIAGTTDAKASVTKDPVASEEEIRWVLDEVRRYLSPDIKVRRGDVLSAWSGLRPLVRNPAAADTQGLVRNHMIYVSPSGLLTIAGESGRHTLKLLGSSAWHPNMFISLIQRYGIETDVAQHLAADFGDRAWSVCEEMVEHESSLSEKGGDGVKRWPVHGKRLVDGLPYLEAEIRYVIHNEYALKPTDILARRTRLSFLNVQSALECLPRVVDIMGEELGWTYTEKRMRMREGVEFLGSMGLVGVSKATIGTSGLVGFGIREPEARGFRQRVERLGWDLVDGVWAVPVLGLGGLIGGLGLGLGLWGRSNRDSVDNRSAKEMKTGGIGTGTGTGTPTSSYSSYSRAKFEAGEMVALKSAFVQVARARGAEILTRGAETETETLTMTGTGTPTEPKIFLSDILTVLSQVSGYGYEDVKEKDVEYALGDVVLTGARGKKEKEKVKGGKGEALKGVEVDWDEFVEICGNLKEISFAPDPRQNDNSKSSRMVMASRIPVEKSGGGFKRNDTILSRLILLSLALVFLLV</sequence>
<gene>
    <name evidence="12" type="ORF">D9758_016694</name>
</gene>
<feature type="domain" description="Alpha-glycerophosphate oxidase C-terminal" evidence="11">
    <location>
        <begin position="442"/>
        <end position="576"/>
    </location>
</feature>
<evidence type="ECO:0000256" key="2">
    <source>
        <dbReference type="ARBA" id="ARBA00007330"/>
    </source>
</evidence>
<dbReference type="Gene3D" id="3.30.9.10">
    <property type="entry name" value="D-Amino Acid Oxidase, subunit A, domain 2"/>
    <property type="match status" value="1"/>
</dbReference>
<dbReference type="InterPro" id="IPR038299">
    <property type="entry name" value="DAO_C_sf"/>
</dbReference>
<dbReference type="SUPFAM" id="SSF51905">
    <property type="entry name" value="FAD/NAD(P)-binding domain"/>
    <property type="match status" value="1"/>
</dbReference>
<evidence type="ECO:0000313" key="12">
    <source>
        <dbReference type="EMBL" id="KAF5335846.1"/>
    </source>
</evidence>
<dbReference type="GO" id="GO:0004368">
    <property type="term" value="F:glycerol-3-phosphate dehydrogenase (quinone) activity"/>
    <property type="evidence" value="ECO:0007669"/>
    <property type="project" value="UniProtKB-EC"/>
</dbReference>
<reference evidence="12 13" key="1">
    <citation type="journal article" date="2020" name="ISME J.">
        <title>Uncovering the hidden diversity of litter-decomposition mechanisms in mushroom-forming fungi.</title>
        <authorList>
            <person name="Floudas D."/>
            <person name="Bentzer J."/>
            <person name="Ahren D."/>
            <person name="Johansson T."/>
            <person name="Persson P."/>
            <person name="Tunlid A."/>
        </authorList>
    </citation>
    <scope>NUCLEOTIDE SEQUENCE [LARGE SCALE GENOMIC DNA]</scope>
    <source>
        <strain evidence="12 13">CBS 291.85</strain>
    </source>
</reference>
<keyword evidence="9" id="KW-1133">Transmembrane helix</keyword>
<keyword evidence="13" id="KW-1185">Reference proteome</keyword>
<keyword evidence="9" id="KW-0812">Transmembrane</keyword>
<name>A0A8H5FGE4_9AGAR</name>
<dbReference type="GO" id="GO:0005739">
    <property type="term" value="C:mitochondrion"/>
    <property type="evidence" value="ECO:0007669"/>
    <property type="project" value="TreeGrafter"/>
</dbReference>
<dbReference type="InterPro" id="IPR031656">
    <property type="entry name" value="DAO_C"/>
</dbReference>
<dbReference type="InterPro" id="IPR006076">
    <property type="entry name" value="FAD-dep_OxRdtase"/>
</dbReference>
<evidence type="ECO:0000256" key="1">
    <source>
        <dbReference type="ARBA" id="ARBA00001974"/>
    </source>
</evidence>
<dbReference type="SUPFAM" id="SSF54373">
    <property type="entry name" value="FAD-linked reductases, C-terminal domain"/>
    <property type="match status" value="1"/>
</dbReference>
<dbReference type="Gene3D" id="3.50.50.60">
    <property type="entry name" value="FAD/NAD(P)-binding domain"/>
    <property type="match status" value="1"/>
</dbReference>
<evidence type="ECO:0000259" key="10">
    <source>
        <dbReference type="Pfam" id="PF01266"/>
    </source>
</evidence>
<keyword evidence="9" id="KW-0472">Membrane</keyword>
<dbReference type="Proteomes" id="UP000559256">
    <property type="component" value="Unassembled WGS sequence"/>
</dbReference>
<proteinExistence type="inferred from homology"/>
<evidence type="ECO:0000256" key="3">
    <source>
        <dbReference type="ARBA" id="ARBA00013029"/>
    </source>
</evidence>
<dbReference type="GO" id="GO:0006072">
    <property type="term" value="P:glycerol-3-phosphate metabolic process"/>
    <property type="evidence" value="ECO:0007669"/>
    <property type="project" value="UniProtKB-UniRule"/>
</dbReference>
<dbReference type="PANTHER" id="PTHR11985:SF15">
    <property type="entry name" value="GLYCEROL-3-PHOSPHATE DEHYDROGENASE, MITOCHONDRIAL"/>
    <property type="match status" value="1"/>
</dbReference>
<organism evidence="12 13">
    <name type="scientific">Tetrapyrgos nigripes</name>
    <dbReference type="NCBI Taxonomy" id="182062"/>
    <lineage>
        <taxon>Eukaryota</taxon>
        <taxon>Fungi</taxon>
        <taxon>Dikarya</taxon>
        <taxon>Basidiomycota</taxon>
        <taxon>Agaricomycotina</taxon>
        <taxon>Agaricomycetes</taxon>
        <taxon>Agaricomycetidae</taxon>
        <taxon>Agaricales</taxon>
        <taxon>Marasmiineae</taxon>
        <taxon>Marasmiaceae</taxon>
        <taxon>Tetrapyrgos</taxon>
    </lineage>
</organism>
<dbReference type="Pfam" id="PF01266">
    <property type="entry name" value="DAO"/>
    <property type="match status" value="1"/>
</dbReference>
<dbReference type="AlphaFoldDB" id="A0A8H5FGE4"/>
<dbReference type="EMBL" id="JAACJM010000236">
    <property type="protein sequence ID" value="KAF5335846.1"/>
    <property type="molecule type" value="Genomic_DNA"/>
</dbReference>
<evidence type="ECO:0000313" key="13">
    <source>
        <dbReference type="Proteomes" id="UP000559256"/>
    </source>
</evidence>
<evidence type="ECO:0000256" key="4">
    <source>
        <dbReference type="ARBA" id="ARBA00022630"/>
    </source>
</evidence>
<comment type="caution">
    <text evidence="12">The sequence shown here is derived from an EMBL/GenBank/DDBJ whole genome shotgun (WGS) entry which is preliminary data.</text>
</comment>
<dbReference type="InterPro" id="IPR036188">
    <property type="entry name" value="FAD/NAD-bd_sf"/>
</dbReference>
<keyword evidence="6 7" id="KW-0560">Oxidoreductase</keyword>
<comment type="cofactor">
    <cofactor evidence="1 7">
        <name>FAD</name>
        <dbReference type="ChEBI" id="CHEBI:57692"/>
    </cofactor>
</comment>